<evidence type="ECO:0000256" key="1">
    <source>
        <dbReference type="ARBA" id="ARBA00001971"/>
    </source>
</evidence>
<dbReference type="SUPFAM" id="SSF48264">
    <property type="entry name" value="Cytochrome P450"/>
    <property type="match status" value="1"/>
</dbReference>
<evidence type="ECO:0000256" key="8">
    <source>
        <dbReference type="RuleBase" id="RU000461"/>
    </source>
</evidence>
<dbReference type="PANTHER" id="PTHR24305:SF230">
    <property type="entry name" value="P450, PUTATIVE (EUROFUNG)-RELATED"/>
    <property type="match status" value="1"/>
</dbReference>
<keyword evidence="6 8" id="KW-0408">Iron</keyword>
<evidence type="ECO:0000256" key="2">
    <source>
        <dbReference type="ARBA" id="ARBA00010617"/>
    </source>
</evidence>
<keyword evidence="5 8" id="KW-0560">Oxidoreductase</keyword>
<gene>
    <name evidence="10" type="ORF">MFIFM68171_11268</name>
</gene>
<keyword evidence="9" id="KW-1133">Transmembrane helix</keyword>
<keyword evidence="9" id="KW-0812">Transmembrane</keyword>
<dbReference type="PRINTS" id="PR00463">
    <property type="entry name" value="EP450I"/>
</dbReference>
<sequence>MQPDYVLHGSLLRARPWILIYAFLGTLIVYTLAKAIYNLYFHPLRSFPGPFLSRASRLPHAIRVTSGRGPMAVHKLHEKYGPVVRIAPNHLSYTDLRAWKDIYGHRSGPQHANIPENPKSRIHYRPGDVMDSPPNILTADREEHSRLRRAIAHGFSDRAMREQEPRIQRYVDILVKGLRETGEEGKKPLDLVKWYNWTTFDIIGDLTFAESFGCLEEQRTHPFVEMITGLVAQGAWLSAMRYLRLRWVIRLVVMGIGKDPFKELRRGMMEKLERRLGIEKERHDLFEGLMKRREEWNLDMQRLESNAALIVVAGSETTASLLSGVTYLLLENPEAMEKLKHEVRSAFKSADEITIASVSRLPYTLACLNEGLRRWPPAAGNLAREVHEGGEYISGQFLPKQTIVEVQPYSMHHSSEHWHDPYTFLPERFLHKSEGKFGGAEETEKNHYGDNLEALQPFSVGPRNCIGKNLAYAEMRLILARIIYEFDLRASGDIKAWYKRAKVYTVWEKAPFYVYLTPVKR</sequence>
<keyword evidence="9" id="KW-0472">Membrane</keyword>
<evidence type="ECO:0000256" key="5">
    <source>
        <dbReference type="ARBA" id="ARBA00023002"/>
    </source>
</evidence>
<protein>
    <submittedName>
        <fullName evidence="10">Isotrichodermin C-15 hydroxylase</fullName>
    </submittedName>
</protein>
<dbReference type="EMBL" id="BAAFSV010000006">
    <property type="protein sequence ID" value="GAB1321058.1"/>
    <property type="molecule type" value="Genomic_DNA"/>
</dbReference>
<proteinExistence type="inferred from homology"/>
<evidence type="ECO:0000313" key="11">
    <source>
        <dbReference type="Proteomes" id="UP001628179"/>
    </source>
</evidence>
<keyword evidence="7 8" id="KW-0503">Monooxygenase</keyword>
<dbReference type="InterPro" id="IPR036396">
    <property type="entry name" value="Cyt_P450_sf"/>
</dbReference>
<dbReference type="GeneID" id="98182010"/>
<dbReference type="PRINTS" id="PR00385">
    <property type="entry name" value="P450"/>
</dbReference>
<dbReference type="PROSITE" id="PS00086">
    <property type="entry name" value="CYTOCHROME_P450"/>
    <property type="match status" value="1"/>
</dbReference>
<dbReference type="InterPro" id="IPR002401">
    <property type="entry name" value="Cyt_P450_E_grp-I"/>
</dbReference>
<dbReference type="InterPro" id="IPR050121">
    <property type="entry name" value="Cytochrome_P450_monoxygenase"/>
</dbReference>
<evidence type="ECO:0000256" key="6">
    <source>
        <dbReference type="ARBA" id="ARBA00023004"/>
    </source>
</evidence>
<comment type="similarity">
    <text evidence="2 8">Belongs to the cytochrome P450 family.</text>
</comment>
<keyword evidence="11" id="KW-1185">Reference proteome</keyword>
<dbReference type="Pfam" id="PF00067">
    <property type="entry name" value="p450"/>
    <property type="match status" value="1"/>
</dbReference>
<feature type="transmembrane region" description="Helical" evidence="9">
    <location>
        <begin position="17"/>
        <end position="37"/>
    </location>
</feature>
<evidence type="ECO:0000313" key="10">
    <source>
        <dbReference type="EMBL" id="GAB1321058.1"/>
    </source>
</evidence>
<organism evidence="10 11">
    <name type="scientific">Madurella fahalii</name>
    <dbReference type="NCBI Taxonomy" id="1157608"/>
    <lineage>
        <taxon>Eukaryota</taxon>
        <taxon>Fungi</taxon>
        <taxon>Dikarya</taxon>
        <taxon>Ascomycota</taxon>
        <taxon>Pezizomycotina</taxon>
        <taxon>Sordariomycetes</taxon>
        <taxon>Sordariomycetidae</taxon>
        <taxon>Sordariales</taxon>
        <taxon>Sordariales incertae sedis</taxon>
        <taxon>Madurella</taxon>
    </lineage>
</organism>
<reference evidence="10 11" key="1">
    <citation type="submission" date="2024-09" db="EMBL/GenBank/DDBJ databases">
        <title>Itraconazole resistance in Madurella fahalii resulting from another homologue of gene encoding cytochrome P450 14-alpha sterol demethylase (CYP51).</title>
        <authorList>
            <person name="Yoshioka I."/>
            <person name="Fahal A.H."/>
            <person name="Kaneko S."/>
            <person name="Yaguchi T."/>
        </authorList>
    </citation>
    <scope>NUCLEOTIDE SEQUENCE [LARGE SCALE GENOMIC DNA]</scope>
    <source>
        <strain evidence="10 11">IFM 68171</strain>
    </source>
</reference>
<keyword evidence="3 8" id="KW-0349">Heme</keyword>
<evidence type="ECO:0000256" key="4">
    <source>
        <dbReference type="ARBA" id="ARBA00022723"/>
    </source>
</evidence>
<dbReference type="RefSeq" id="XP_070922788.1">
    <property type="nucleotide sequence ID" value="XM_071066687.1"/>
</dbReference>
<evidence type="ECO:0000256" key="7">
    <source>
        <dbReference type="ARBA" id="ARBA00023033"/>
    </source>
</evidence>
<comment type="cofactor">
    <cofactor evidence="1">
        <name>heme</name>
        <dbReference type="ChEBI" id="CHEBI:30413"/>
    </cofactor>
</comment>
<evidence type="ECO:0000256" key="3">
    <source>
        <dbReference type="ARBA" id="ARBA00022617"/>
    </source>
</evidence>
<dbReference type="PANTHER" id="PTHR24305">
    <property type="entry name" value="CYTOCHROME P450"/>
    <property type="match status" value="1"/>
</dbReference>
<accession>A0ABQ0GTI4</accession>
<dbReference type="Gene3D" id="1.10.630.10">
    <property type="entry name" value="Cytochrome P450"/>
    <property type="match status" value="1"/>
</dbReference>
<comment type="caution">
    <text evidence="10">The sequence shown here is derived from an EMBL/GenBank/DDBJ whole genome shotgun (WGS) entry which is preliminary data.</text>
</comment>
<dbReference type="InterPro" id="IPR017972">
    <property type="entry name" value="Cyt_P450_CS"/>
</dbReference>
<name>A0ABQ0GTI4_9PEZI</name>
<dbReference type="Proteomes" id="UP001628179">
    <property type="component" value="Unassembled WGS sequence"/>
</dbReference>
<dbReference type="CDD" id="cd11058">
    <property type="entry name" value="CYP60B-like"/>
    <property type="match status" value="1"/>
</dbReference>
<keyword evidence="4 8" id="KW-0479">Metal-binding</keyword>
<dbReference type="InterPro" id="IPR001128">
    <property type="entry name" value="Cyt_P450"/>
</dbReference>
<evidence type="ECO:0000256" key="9">
    <source>
        <dbReference type="SAM" id="Phobius"/>
    </source>
</evidence>